<gene>
    <name evidence="3" type="ORF">PCAR9_A31597</name>
    <name evidence="2" type="ORF">PCARR_a3571</name>
</gene>
<evidence type="ECO:0000313" key="3">
    <source>
        <dbReference type="EMBL" id="SOU42386.1"/>
    </source>
</evidence>
<accession>A0A2K4XDH7</accession>
<name>A0A2K4XDH7_PSEVC</name>
<dbReference type="OrthoDB" id="6297245at2"/>
<dbReference type="AlphaFoldDB" id="A0A2K4XDH7"/>
<organism evidence="3 4">
    <name type="scientific">Pseudoalteromonas carrageenovora IAM 12662</name>
    <dbReference type="NCBI Taxonomy" id="1314868"/>
    <lineage>
        <taxon>Bacteria</taxon>
        <taxon>Pseudomonadati</taxon>
        <taxon>Pseudomonadota</taxon>
        <taxon>Gammaproteobacteria</taxon>
        <taxon>Alteromonadales</taxon>
        <taxon>Pseudoalteromonadaceae</taxon>
        <taxon>Pseudoalteromonas</taxon>
    </lineage>
</organism>
<evidence type="ECO:0000313" key="5">
    <source>
        <dbReference type="Proteomes" id="UP000615003"/>
    </source>
</evidence>
<proteinExistence type="predicted"/>
<feature type="signal peptide" evidence="1">
    <location>
        <begin position="1"/>
        <end position="18"/>
    </location>
</feature>
<evidence type="ECO:0000256" key="1">
    <source>
        <dbReference type="SAM" id="SignalP"/>
    </source>
</evidence>
<reference evidence="3 4" key="2">
    <citation type="submission" date="2017-11" db="EMBL/GenBank/DDBJ databases">
        <authorList>
            <person name="Han C.G."/>
        </authorList>
    </citation>
    <scope>NUCLEOTIDE SEQUENCE [LARGE SCALE GENOMIC DNA]</scope>
    <source>
        <strain evidence="4">ATCC 43555</strain>
        <strain evidence="3">ATCC43555</strain>
    </source>
</reference>
<dbReference type="RefSeq" id="WP_104643525.1">
    <property type="nucleotide sequence ID" value="NZ_AQGW01000019.1"/>
</dbReference>
<dbReference type="Proteomes" id="UP000238288">
    <property type="component" value="Chromosome PCAR9a"/>
</dbReference>
<evidence type="ECO:0000313" key="2">
    <source>
        <dbReference type="EMBL" id="MBE0382744.1"/>
    </source>
</evidence>
<evidence type="ECO:0000313" key="4">
    <source>
        <dbReference type="Proteomes" id="UP000238288"/>
    </source>
</evidence>
<protein>
    <submittedName>
        <fullName evidence="3">Uncharacterized protein</fullName>
    </submittedName>
</protein>
<sequence>MRTLLFTLLCFWQCSAQAANYFVKDKSCEAISEQLTIKTQMSLFQSDSEVKAQQDLRTEALFEYKKIKNSLAANSQIYVKERFVMNRDVNQESTSSNSIKKRLFYTAHFTPSKHCNENQAMSEATFIAGEHTFRILKSKEKKITILSNSDDRPAFKKFDSKLITSKHFFDTKFGQSTQEVTQLLGLHSLELKNESKRIRVYGRHHAFHFVNNQLVGYQFHLNLLPMQINNVLTLENKELKIKLSNDEIVEAATPIAPLQITALKKEFADVETAYYKSSDTEVDQRLIGLSQGQLIGEIAFNKHCIKSFIAKNDGNIDKNINTSLKLTSSSEDNISVTPCSEFLYKKADFIAKLKLFEPISTNNIKLSALANYFKQGHSWEFSGVKYNDPIASLAKLGNYDEFFDSVEFTSQYWNGYFYIYDGKLLSAELTSNDY</sequence>
<dbReference type="EMBL" id="AQGW01000019">
    <property type="protein sequence ID" value="MBE0382744.1"/>
    <property type="molecule type" value="Genomic_DNA"/>
</dbReference>
<dbReference type="Proteomes" id="UP000615003">
    <property type="component" value="Unassembled WGS sequence"/>
</dbReference>
<feature type="chain" id="PRO_5014447000" evidence="1">
    <location>
        <begin position="19"/>
        <end position="434"/>
    </location>
</feature>
<keyword evidence="5" id="KW-1185">Reference proteome</keyword>
<dbReference type="GeneID" id="93665090"/>
<reference evidence="2 5" key="1">
    <citation type="submission" date="2015-06" db="EMBL/GenBank/DDBJ databases">
        <title>Genome sequence of Pseudoalteromonas carrageenovora.</title>
        <authorList>
            <person name="Xie B.-B."/>
            <person name="Rong J.-C."/>
            <person name="Qin Q.-L."/>
            <person name="Zhang Y.-Z."/>
        </authorList>
    </citation>
    <scope>NUCLEOTIDE SEQUENCE [LARGE SCALE GENOMIC DNA]</scope>
    <source>
        <strain evidence="2 5">IAM 12662</strain>
    </source>
</reference>
<keyword evidence="1" id="KW-0732">Signal</keyword>
<dbReference type="EMBL" id="LT965928">
    <property type="protein sequence ID" value="SOU42386.1"/>
    <property type="molecule type" value="Genomic_DNA"/>
</dbReference>